<evidence type="ECO:0000256" key="2">
    <source>
        <dbReference type="ARBA" id="ARBA00010199"/>
    </source>
</evidence>
<evidence type="ECO:0000256" key="8">
    <source>
        <dbReference type="SAM" id="Phobius"/>
    </source>
</evidence>
<gene>
    <name evidence="9" type="ORF">TRFO_26070</name>
</gene>
<evidence type="ECO:0000313" key="9">
    <source>
        <dbReference type="EMBL" id="OHT06000.1"/>
    </source>
</evidence>
<dbReference type="PANTHER" id="PTHR43549">
    <property type="entry name" value="MULTIDRUG RESISTANCE PROTEIN YPNP-RELATED"/>
    <property type="match status" value="1"/>
</dbReference>
<dbReference type="GO" id="GO:0005886">
    <property type="term" value="C:plasma membrane"/>
    <property type="evidence" value="ECO:0007669"/>
    <property type="project" value="UniProtKB-SubCell"/>
</dbReference>
<feature type="transmembrane region" description="Helical" evidence="8">
    <location>
        <begin position="97"/>
        <end position="117"/>
    </location>
</feature>
<dbReference type="GeneID" id="94839431"/>
<comment type="subcellular location">
    <subcellularLocation>
        <location evidence="1">Cell membrane</location>
        <topology evidence="1">Multi-pass membrane protein</topology>
    </subcellularLocation>
</comment>
<keyword evidence="5 8" id="KW-0812">Transmembrane</keyword>
<dbReference type="GO" id="GO:0042910">
    <property type="term" value="F:xenobiotic transmembrane transporter activity"/>
    <property type="evidence" value="ECO:0007669"/>
    <property type="project" value="InterPro"/>
</dbReference>
<evidence type="ECO:0000256" key="4">
    <source>
        <dbReference type="ARBA" id="ARBA00022475"/>
    </source>
</evidence>
<evidence type="ECO:0000256" key="6">
    <source>
        <dbReference type="ARBA" id="ARBA00022989"/>
    </source>
</evidence>
<dbReference type="GO" id="GO:0015297">
    <property type="term" value="F:antiporter activity"/>
    <property type="evidence" value="ECO:0007669"/>
    <property type="project" value="InterPro"/>
</dbReference>
<evidence type="ECO:0000313" key="10">
    <source>
        <dbReference type="Proteomes" id="UP000179807"/>
    </source>
</evidence>
<evidence type="ECO:0000256" key="1">
    <source>
        <dbReference type="ARBA" id="ARBA00004651"/>
    </source>
</evidence>
<dbReference type="Proteomes" id="UP000179807">
    <property type="component" value="Unassembled WGS sequence"/>
</dbReference>
<proteinExistence type="inferred from homology"/>
<sequence length="182" mass="20877">MGFVPCGSYSYASKNYKRWFLLAGHALWMTFVWGSFTAILTWSIPRELSRMFAKGEGYLNICEPMLKYSNALGFIVGGRFCGVSFLQSLQKGLQSTLLSLTSHFLSIIVFAFVLYYTDKTDGVRIIWCYSLAHAFGLVLSIIFLFKPVLNMYKDYKLQLNEKDMSIEEIYEDNIVDQDKNSV</sequence>
<dbReference type="PANTHER" id="PTHR43549:SF2">
    <property type="entry name" value="MULTIDRUG RESISTANCE PROTEIN NORM-RELATED"/>
    <property type="match status" value="1"/>
</dbReference>
<accession>A0A1J4K560</accession>
<name>A0A1J4K560_9EUKA</name>
<dbReference type="InterPro" id="IPR002528">
    <property type="entry name" value="MATE_fam"/>
</dbReference>
<evidence type="ECO:0000256" key="7">
    <source>
        <dbReference type="ARBA" id="ARBA00023136"/>
    </source>
</evidence>
<dbReference type="EMBL" id="MLAK01000739">
    <property type="protein sequence ID" value="OHT06000.1"/>
    <property type="molecule type" value="Genomic_DNA"/>
</dbReference>
<dbReference type="AlphaFoldDB" id="A0A1J4K560"/>
<evidence type="ECO:0000256" key="3">
    <source>
        <dbReference type="ARBA" id="ARBA00022448"/>
    </source>
</evidence>
<organism evidence="9 10">
    <name type="scientific">Tritrichomonas foetus</name>
    <dbReference type="NCBI Taxonomy" id="1144522"/>
    <lineage>
        <taxon>Eukaryota</taxon>
        <taxon>Metamonada</taxon>
        <taxon>Parabasalia</taxon>
        <taxon>Tritrichomonadida</taxon>
        <taxon>Tritrichomonadidae</taxon>
        <taxon>Tritrichomonas</taxon>
    </lineage>
</organism>
<keyword evidence="4" id="KW-1003">Cell membrane</keyword>
<keyword evidence="3" id="KW-0813">Transport</keyword>
<protein>
    <submittedName>
        <fullName evidence="9">Uncharacterized protein</fullName>
    </submittedName>
</protein>
<comment type="caution">
    <text evidence="9">The sequence shown here is derived from an EMBL/GenBank/DDBJ whole genome shotgun (WGS) entry which is preliminary data.</text>
</comment>
<keyword evidence="6 8" id="KW-1133">Transmembrane helix</keyword>
<dbReference type="VEuPathDB" id="TrichDB:TRFO_26070"/>
<keyword evidence="10" id="KW-1185">Reference proteome</keyword>
<feature type="transmembrane region" description="Helical" evidence="8">
    <location>
        <begin position="20"/>
        <end position="44"/>
    </location>
</feature>
<dbReference type="InterPro" id="IPR052031">
    <property type="entry name" value="Membrane_Transporter-Flippase"/>
</dbReference>
<dbReference type="RefSeq" id="XP_068359136.1">
    <property type="nucleotide sequence ID" value="XM_068504727.1"/>
</dbReference>
<evidence type="ECO:0000256" key="5">
    <source>
        <dbReference type="ARBA" id="ARBA00022692"/>
    </source>
</evidence>
<comment type="similarity">
    <text evidence="2">Belongs to the multi antimicrobial extrusion (MATE) (TC 2.A.66.1) family.</text>
</comment>
<feature type="transmembrane region" description="Helical" evidence="8">
    <location>
        <begin position="123"/>
        <end position="145"/>
    </location>
</feature>
<keyword evidence="7 8" id="KW-0472">Membrane</keyword>
<reference evidence="9" key="1">
    <citation type="submission" date="2016-10" db="EMBL/GenBank/DDBJ databases">
        <authorList>
            <person name="Benchimol M."/>
            <person name="Almeida L.G."/>
            <person name="Vasconcelos A.T."/>
            <person name="Perreira-Neves A."/>
            <person name="Rosa I.A."/>
            <person name="Tasca T."/>
            <person name="Bogo M.R."/>
            <person name="de Souza W."/>
        </authorList>
    </citation>
    <scope>NUCLEOTIDE SEQUENCE [LARGE SCALE GENOMIC DNA]</scope>
    <source>
        <strain evidence="9">K</strain>
    </source>
</reference>
<dbReference type="Pfam" id="PF01554">
    <property type="entry name" value="MatE"/>
    <property type="match status" value="1"/>
</dbReference>